<evidence type="ECO:0000256" key="3">
    <source>
        <dbReference type="ARBA" id="ARBA00022801"/>
    </source>
</evidence>
<keyword evidence="4" id="KW-0788">Thiol protease</keyword>
<reference evidence="7 8" key="1">
    <citation type="submission" date="2021-01" db="EMBL/GenBank/DDBJ databases">
        <title>Genomic Encyclopedia of Type Strains, Phase IV (KMG-IV): sequencing the most valuable type-strain genomes for metagenomic binning, comparative biology and taxonomic classification.</title>
        <authorList>
            <person name="Goeker M."/>
        </authorList>
    </citation>
    <scope>NUCLEOTIDE SEQUENCE [LARGE SCALE GENOMIC DNA]</scope>
    <source>
        <strain evidence="7 8">DSM 24436</strain>
    </source>
</reference>
<comment type="similarity">
    <text evidence="5">Belongs to the Prp family.</text>
</comment>
<dbReference type="PANTHER" id="PTHR39178:SF1">
    <property type="entry name" value="RIBOSOMAL-PROCESSING CYSTEINE PROTEASE PRP"/>
    <property type="match status" value="1"/>
</dbReference>
<dbReference type="Gene3D" id="3.30.70.1490">
    <property type="entry name" value="Cysteine protease Prp"/>
    <property type="match status" value="1"/>
</dbReference>
<dbReference type="EMBL" id="JAFBDT010000001">
    <property type="protein sequence ID" value="MBM7560749.1"/>
    <property type="molecule type" value="Genomic_DNA"/>
</dbReference>
<gene>
    <name evidence="7" type="ORF">JOC49_000258</name>
</gene>
<evidence type="ECO:0000256" key="2">
    <source>
        <dbReference type="ARBA" id="ARBA00022670"/>
    </source>
</evidence>
<evidence type="ECO:0000256" key="5">
    <source>
        <dbReference type="ARBA" id="ARBA00044503"/>
    </source>
</evidence>
<dbReference type="Pfam" id="PF04327">
    <property type="entry name" value="Peptidase_Prp"/>
    <property type="match status" value="1"/>
</dbReference>
<keyword evidence="1" id="KW-0690">Ribosome biogenesis</keyword>
<dbReference type="Proteomes" id="UP000767854">
    <property type="component" value="Unassembled WGS sequence"/>
</dbReference>
<evidence type="ECO:0000313" key="7">
    <source>
        <dbReference type="EMBL" id="MBM7560749.1"/>
    </source>
</evidence>
<keyword evidence="3" id="KW-0378">Hydrolase</keyword>
<dbReference type="InterPro" id="IPR036764">
    <property type="entry name" value="Peptidase_Prp_sf"/>
</dbReference>
<evidence type="ECO:0000256" key="1">
    <source>
        <dbReference type="ARBA" id="ARBA00022517"/>
    </source>
</evidence>
<dbReference type="SUPFAM" id="SSF118010">
    <property type="entry name" value="TM1457-like"/>
    <property type="match status" value="1"/>
</dbReference>
<organism evidence="7 8">
    <name type="scientific">Fusibacter tunisiensis</name>
    <dbReference type="NCBI Taxonomy" id="1008308"/>
    <lineage>
        <taxon>Bacteria</taxon>
        <taxon>Bacillati</taxon>
        <taxon>Bacillota</taxon>
        <taxon>Clostridia</taxon>
        <taxon>Eubacteriales</taxon>
        <taxon>Eubacteriales Family XII. Incertae Sedis</taxon>
        <taxon>Fusibacter</taxon>
    </lineage>
</organism>
<name>A0ABS2MMY8_9FIRM</name>
<evidence type="ECO:0000256" key="4">
    <source>
        <dbReference type="ARBA" id="ARBA00022807"/>
    </source>
</evidence>
<keyword evidence="2" id="KW-0645">Protease</keyword>
<keyword evidence="8" id="KW-1185">Reference proteome</keyword>
<protein>
    <recommendedName>
        <fullName evidence="6">Ribosomal processing cysteine protease Prp</fullName>
    </recommendedName>
</protein>
<sequence>MIKVIFATARNHFSGIKVTGHAYSDEPGRDLVCAAVSTLSQTLLNAIEVVGKIPEEEMLCQVEKGYLKFSIDSKWQSDSLDLVFKTILIGIEGIERTYPEYVKHIIKEVHEDVENF</sequence>
<accession>A0ABS2MMY8</accession>
<dbReference type="InterPro" id="IPR007422">
    <property type="entry name" value="Peptidase_Prp"/>
</dbReference>
<proteinExistence type="inferred from homology"/>
<dbReference type="RefSeq" id="WP_204661388.1">
    <property type="nucleotide sequence ID" value="NZ_JAFBDT010000001.1"/>
</dbReference>
<evidence type="ECO:0000256" key="6">
    <source>
        <dbReference type="ARBA" id="ARBA00044538"/>
    </source>
</evidence>
<dbReference type="PANTHER" id="PTHR39178">
    <property type="entry name" value="HYPOTHETICAL RIBOSOME-ASSOCIATED PROTEIN"/>
    <property type="match status" value="1"/>
</dbReference>
<evidence type="ECO:0000313" key="8">
    <source>
        <dbReference type="Proteomes" id="UP000767854"/>
    </source>
</evidence>
<comment type="caution">
    <text evidence="7">The sequence shown here is derived from an EMBL/GenBank/DDBJ whole genome shotgun (WGS) entry which is preliminary data.</text>
</comment>
<dbReference type="CDD" id="cd16332">
    <property type="entry name" value="Prp-like"/>
    <property type="match status" value="1"/>
</dbReference>